<dbReference type="EMBL" id="AP025591">
    <property type="protein sequence ID" value="BDG04254.1"/>
    <property type="molecule type" value="Genomic_DNA"/>
</dbReference>
<reference evidence="5" key="1">
    <citation type="journal article" date="2022" name="Int. J. Syst. Evol. Microbiol.">
        <title>Anaeromyxobacter oryzae sp. nov., Anaeromyxobacter diazotrophicus sp. nov. and Anaeromyxobacter paludicola sp. nov., isolated from paddy soils.</title>
        <authorList>
            <person name="Itoh H."/>
            <person name="Xu Z."/>
            <person name="Mise K."/>
            <person name="Masuda Y."/>
            <person name="Ushijima N."/>
            <person name="Hayakawa C."/>
            <person name="Shiratori Y."/>
            <person name="Senoo K."/>
        </authorList>
    </citation>
    <scope>NUCLEOTIDE SEQUENCE [LARGE SCALE GENOMIC DNA]</scope>
    <source>
        <strain evidence="5">Red232</strain>
    </source>
</reference>
<organism evidence="4 5">
    <name type="scientific">Anaeromyxobacter oryzae</name>
    <dbReference type="NCBI Taxonomy" id="2918170"/>
    <lineage>
        <taxon>Bacteria</taxon>
        <taxon>Pseudomonadati</taxon>
        <taxon>Myxococcota</taxon>
        <taxon>Myxococcia</taxon>
        <taxon>Myxococcales</taxon>
        <taxon>Cystobacterineae</taxon>
        <taxon>Anaeromyxobacteraceae</taxon>
        <taxon>Anaeromyxobacter</taxon>
    </lineage>
</organism>
<feature type="region of interest" description="Disordered" evidence="2">
    <location>
        <begin position="1"/>
        <end position="25"/>
    </location>
</feature>
<dbReference type="InterPro" id="IPR029016">
    <property type="entry name" value="GAF-like_dom_sf"/>
</dbReference>
<name>A0ABN6MTF6_9BACT</name>
<gene>
    <name evidence="4" type="ORF">AMOR_32500</name>
</gene>
<evidence type="ECO:0000256" key="1">
    <source>
        <dbReference type="SAM" id="Coils"/>
    </source>
</evidence>
<keyword evidence="1" id="KW-0175">Coiled coil</keyword>
<sequence length="281" mass="29996">MASDPRAPASAEPTSAEKPGRDLQKVNERLRELVASLRTEKDRLSESRAVAAATPVPATMPAAAAPDPAAVDLEKKRLLAELALAREAVDHATAERERLRERLAEIEAENQRICDEYVQVEEKSAEVAQLFVALDRLHGAVSRADVLTALQEIVINLIGTEEFAVFEVRGDRLVVVRSFGVDPEPIREIALGAGAIGRAAATGTLYVAGREGKPAPEDRDLTAVVPLKVDGRVHGAVAIFRLLGHKPVLGDSDQAVFDLLSTHAGIALHLRAGDERTAAAG</sequence>
<evidence type="ECO:0000256" key="2">
    <source>
        <dbReference type="SAM" id="MobiDB-lite"/>
    </source>
</evidence>
<accession>A0ABN6MTF6</accession>
<dbReference type="RefSeq" id="WP_248352617.1">
    <property type="nucleotide sequence ID" value="NZ_AP025591.1"/>
</dbReference>
<dbReference type="Pfam" id="PF13492">
    <property type="entry name" value="GAF_3"/>
    <property type="match status" value="1"/>
</dbReference>
<dbReference type="Gene3D" id="3.30.450.40">
    <property type="match status" value="1"/>
</dbReference>
<evidence type="ECO:0000259" key="3">
    <source>
        <dbReference type="Pfam" id="PF13492"/>
    </source>
</evidence>
<dbReference type="Proteomes" id="UP001162891">
    <property type="component" value="Chromosome"/>
</dbReference>
<protein>
    <recommendedName>
        <fullName evidence="3">GAF domain-containing protein</fullName>
    </recommendedName>
</protein>
<evidence type="ECO:0000313" key="5">
    <source>
        <dbReference type="Proteomes" id="UP001162891"/>
    </source>
</evidence>
<feature type="domain" description="GAF" evidence="3">
    <location>
        <begin position="145"/>
        <end position="268"/>
    </location>
</feature>
<proteinExistence type="predicted"/>
<feature type="coiled-coil region" evidence="1">
    <location>
        <begin position="75"/>
        <end position="123"/>
    </location>
</feature>
<dbReference type="InterPro" id="IPR003018">
    <property type="entry name" value="GAF"/>
</dbReference>
<keyword evidence="5" id="KW-1185">Reference proteome</keyword>
<evidence type="ECO:0000313" key="4">
    <source>
        <dbReference type="EMBL" id="BDG04254.1"/>
    </source>
</evidence>
<dbReference type="SUPFAM" id="SSF55781">
    <property type="entry name" value="GAF domain-like"/>
    <property type="match status" value="1"/>
</dbReference>